<dbReference type="AlphaFoldDB" id="A0A3N7FJ98"/>
<evidence type="ECO:0000313" key="1">
    <source>
        <dbReference type="EMBL" id="RQO94625.1"/>
    </source>
</evidence>
<dbReference type="EMBL" id="CM009297">
    <property type="protein sequence ID" value="RQO94625.1"/>
    <property type="molecule type" value="Genomic_DNA"/>
</dbReference>
<reference evidence="1 2" key="1">
    <citation type="journal article" date="2006" name="Science">
        <title>The genome of black cottonwood, Populus trichocarpa (Torr. &amp; Gray).</title>
        <authorList>
            <person name="Tuskan G.A."/>
            <person name="Difazio S."/>
            <person name="Jansson S."/>
            <person name="Bohlmann J."/>
            <person name="Grigoriev I."/>
            <person name="Hellsten U."/>
            <person name="Putnam N."/>
            <person name="Ralph S."/>
            <person name="Rombauts S."/>
            <person name="Salamov A."/>
            <person name="Schein J."/>
            <person name="Sterck L."/>
            <person name="Aerts A."/>
            <person name="Bhalerao R.R."/>
            <person name="Bhalerao R.P."/>
            <person name="Blaudez D."/>
            <person name="Boerjan W."/>
            <person name="Brun A."/>
            <person name="Brunner A."/>
            <person name="Busov V."/>
            <person name="Campbell M."/>
            <person name="Carlson J."/>
            <person name="Chalot M."/>
            <person name="Chapman J."/>
            <person name="Chen G.L."/>
            <person name="Cooper D."/>
            <person name="Coutinho P.M."/>
            <person name="Couturier J."/>
            <person name="Covert S."/>
            <person name="Cronk Q."/>
            <person name="Cunningham R."/>
            <person name="Davis J."/>
            <person name="Degroeve S."/>
            <person name="Dejardin A."/>
            <person name="Depamphilis C."/>
            <person name="Detter J."/>
            <person name="Dirks B."/>
            <person name="Dubchak I."/>
            <person name="Duplessis S."/>
            <person name="Ehlting J."/>
            <person name="Ellis B."/>
            <person name="Gendler K."/>
            <person name="Goodstein D."/>
            <person name="Gribskov M."/>
            <person name="Grimwood J."/>
            <person name="Groover A."/>
            <person name="Gunter L."/>
            <person name="Hamberger B."/>
            <person name="Heinze B."/>
            <person name="Helariutta Y."/>
            <person name="Henrissat B."/>
            <person name="Holligan D."/>
            <person name="Holt R."/>
            <person name="Huang W."/>
            <person name="Islam-Faridi N."/>
            <person name="Jones S."/>
            <person name="Jones-Rhoades M."/>
            <person name="Jorgensen R."/>
            <person name="Joshi C."/>
            <person name="Kangasjarvi J."/>
            <person name="Karlsson J."/>
            <person name="Kelleher C."/>
            <person name="Kirkpatrick R."/>
            <person name="Kirst M."/>
            <person name="Kohler A."/>
            <person name="Kalluri U."/>
            <person name="Larimer F."/>
            <person name="Leebens-Mack J."/>
            <person name="Leple J.C."/>
            <person name="Locascio P."/>
            <person name="Lou Y."/>
            <person name="Lucas S."/>
            <person name="Martin F."/>
            <person name="Montanini B."/>
            <person name="Napoli C."/>
            <person name="Nelson D.R."/>
            <person name="Nelson C."/>
            <person name="Nieminen K."/>
            <person name="Nilsson O."/>
            <person name="Pereda V."/>
            <person name="Peter G."/>
            <person name="Philippe R."/>
            <person name="Pilate G."/>
            <person name="Poliakov A."/>
            <person name="Razumovskaya J."/>
            <person name="Richardson P."/>
            <person name="Rinaldi C."/>
            <person name="Ritland K."/>
            <person name="Rouze P."/>
            <person name="Ryaboy D."/>
            <person name="Schmutz J."/>
            <person name="Schrader J."/>
            <person name="Segerman B."/>
            <person name="Shin H."/>
            <person name="Siddiqui A."/>
            <person name="Sterky F."/>
            <person name="Terry A."/>
            <person name="Tsai C.J."/>
            <person name="Uberbacher E."/>
            <person name="Unneberg P."/>
            <person name="Vahala J."/>
            <person name="Wall K."/>
            <person name="Wessler S."/>
            <person name="Yang G."/>
            <person name="Yin T."/>
            <person name="Douglas C."/>
            <person name="Marra M."/>
            <person name="Sandberg G."/>
            <person name="Van de Peer Y."/>
            <person name="Rokhsar D."/>
        </authorList>
    </citation>
    <scope>NUCLEOTIDE SEQUENCE [LARGE SCALE GENOMIC DNA]</scope>
    <source>
        <strain evidence="2">cv. Nisqually</strain>
    </source>
</reference>
<dbReference type="Proteomes" id="UP000006729">
    <property type="component" value="Chromosome 8"/>
</dbReference>
<evidence type="ECO:0000313" key="2">
    <source>
        <dbReference type="Proteomes" id="UP000006729"/>
    </source>
</evidence>
<accession>A0A3N7FJ98</accession>
<proteinExistence type="predicted"/>
<protein>
    <submittedName>
        <fullName evidence="1">Uncharacterized protein</fullName>
    </submittedName>
</protein>
<gene>
    <name evidence="1" type="ORF">POPTR_008G134733</name>
</gene>
<organism evidence="1 2">
    <name type="scientific">Populus trichocarpa</name>
    <name type="common">Western balsam poplar</name>
    <name type="synonym">Populus balsamifera subsp. trichocarpa</name>
    <dbReference type="NCBI Taxonomy" id="3694"/>
    <lineage>
        <taxon>Eukaryota</taxon>
        <taxon>Viridiplantae</taxon>
        <taxon>Streptophyta</taxon>
        <taxon>Embryophyta</taxon>
        <taxon>Tracheophyta</taxon>
        <taxon>Spermatophyta</taxon>
        <taxon>Magnoliopsida</taxon>
        <taxon>eudicotyledons</taxon>
        <taxon>Gunneridae</taxon>
        <taxon>Pentapetalae</taxon>
        <taxon>rosids</taxon>
        <taxon>fabids</taxon>
        <taxon>Malpighiales</taxon>
        <taxon>Salicaceae</taxon>
        <taxon>Saliceae</taxon>
        <taxon>Populus</taxon>
    </lineage>
</organism>
<name>A0A3N7FJ98_POPTR</name>
<sequence>MEKHVKLEIYHFFLPDDSTSYLKFFTFSPLVTA</sequence>
<dbReference type="InParanoid" id="A0A3N7FJ98"/>
<keyword evidence="2" id="KW-1185">Reference proteome</keyword>